<dbReference type="RefSeq" id="WP_212697453.1">
    <property type="nucleotide sequence ID" value="NZ_CP058649.1"/>
</dbReference>
<keyword evidence="7" id="KW-1185">Reference proteome</keyword>
<dbReference type="InterPro" id="IPR004838">
    <property type="entry name" value="NHTrfase_class1_PyrdxlP-BS"/>
</dbReference>
<dbReference type="GO" id="GO:0008483">
    <property type="term" value="F:transaminase activity"/>
    <property type="evidence" value="ECO:0007669"/>
    <property type="project" value="UniProtKB-KW"/>
</dbReference>
<dbReference type="KEGG" id="vpy:HZI73_06555"/>
<keyword evidence="2 4" id="KW-0032">Aminotransferase</keyword>
<comment type="similarity">
    <text evidence="4">Belongs to the class-I pyridoxal-phosphate-dependent aminotransferase family.</text>
</comment>
<dbReference type="GO" id="GO:0030170">
    <property type="term" value="F:pyridoxal phosphate binding"/>
    <property type="evidence" value="ECO:0007669"/>
    <property type="project" value="InterPro"/>
</dbReference>
<dbReference type="Pfam" id="PF00155">
    <property type="entry name" value="Aminotran_1_2"/>
    <property type="match status" value="1"/>
</dbReference>
<dbReference type="InterPro" id="IPR015421">
    <property type="entry name" value="PyrdxlP-dep_Trfase_major"/>
</dbReference>
<evidence type="ECO:0000259" key="5">
    <source>
        <dbReference type="Pfam" id="PF00155"/>
    </source>
</evidence>
<dbReference type="PROSITE" id="PS00105">
    <property type="entry name" value="AA_TRANSFER_CLASS_1"/>
    <property type="match status" value="1"/>
</dbReference>
<reference evidence="6" key="1">
    <citation type="submission" date="2020-07" db="EMBL/GenBank/DDBJ databases">
        <title>Vallitalea pronyensis genome.</title>
        <authorList>
            <person name="Postec A."/>
        </authorList>
    </citation>
    <scope>NUCLEOTIDE SEQUENCE</scope>
    <source>
        <strain evidence="6">FatNI3</strain>
    </source>
</reference>
<evidence type="ECO:0000313" key="7">
    <source>
        <dbReference type="Proteomes" id="UP000683246"/>
    </source>
</evidence>
<dbReference type="InterPro" id="IPR015424">
    <property type="entry name" value="PyrdxlP-dep_Trfase"/>
</dbReference>
<evidence type="ECO:0000313" key="6">
    <source>
        <dbReference type="EMBL" id="QUI21981.1"/>
    </source>
</evidence>
<dbReference type="Gene3D" id="3.90.1150.10">
    <property type="entry name" value="Aspartate Aminotransferase, domain 1"/>
    <property type="match status" value="1"/>
</dbReference>
<dbReference type="InterPro" id="IPR004839">
    <property type="entry name" value="Aminotransferase_I/II_large"/>
</dbReference>
<evidence type="ECO:0000256" key="2">
    <source>
        <dbReference type="ARBA" id="ARBA00022576"/>
    </source>
</evidence>
<accession>A0A8J8MI63</accession>
<gene>
    <name evidence="6" type="ORF">HZI73_06555</name>
</gene>
<evidence type="ECO:0000256" key="1">
    <source>
        <dbReference type="ARBA" id="ARBA00001933"/>
    </source>
</evidence>
<proteinExistence type="inferred from homology"/>
<feature type="domain" description="Aminotransferase class I/classII large" evidence="5">
    <location>
        <begin position="45"/>
        <end position="393"/>
    </location>
</feature>
<dbReference type="NCBIfam" id="NF004937">
    <property type="entry name" value="PRK06290.1"/>
    <property type="match status" value="1"/>
</dbReference>
<evidence type="ECO:0000256" key="3">
    <source>
        <dbReference type="ARBA" id="ARBA00022679"/>
    </source>
</evidence>
<organism evidence="6 7">
    <name type="scientific">Vallitalea pronyensis</name>
    <dbReference type="NCBI Taxonomy" id="1348613"/>
    <lineage>
        <taxon>Bacteria</taxon>
        <taxon>Bacillati</taxon>
        <taxon>Bacillota</taxon>
        <taxon>Clostridia</taxon>
        <taxon>Lachnospirales</taxon>
        <taxon>Vallitaleaceae</taxon>
        <taxon>Vallitalea</taxon>
    </lineage>
</organism>
<comment type="cofactor">
    <cofactor evidence="1 4">
        <name>pyridoxal 5'-phosphate</name>
        <dbReference type="ChEBI" id="CHEBI:597326"/>
    </cofactor>
</comment>
<name>A0A8J8MI63_9FIRM</name>
<dbReference type="EMBL" id="CP058649">
    <property type="protein sequence ID" value="QUI21981.1"/>
    <property type="molecule type" value="Genomic_DNA"/>
</dbReference>
<dbReference type="EC" id="2.6.1.-" evidence="4"/>
<dbReference type="SUPFAM" id="SSF53383">
    <property type="entry name" value="PLP-dependent transferases"/>
    <property type="match status" value="1"/>
</dbReference>
<dbReference type="InterPro" id="IPR050881">
    <property type="entry name" value="LL-DAP_aminotransferase"/>
</dbReference>
<dbReference type="Proteomes" id="UP000683246">
    <property type="component" value="Chromosome"/>
</dbReference>
<dbReference type="InterPro" id="IPR015422">
    <property type="entry name" value="PyrdxlP-dep_Trfase_small"/>
</dbReference>
<dbReference type="PANTHER" id="PTHR42832:SF3">
    <property type="entry name" value="L-GLUTAMINE--4-(METHYLSULFANYL)-2-OXOBUTANOATE AMINOTRANSFERASE"/>
    <property type="match status" value="1"/>
</dbReference>
<protein>
    <recommendedName>
        <fullName evidence="4">Aminotransferase</fullName>
        <ecNumber evidence="4">2.6.1.-</ecNumber>
    </recommendedName>
</protein>
<evidence type="ECO:0000256" key="4">
    <source>
        <dbReference type="RuleBase" id="RU000481"/>
    </source>
</evidence>
<dbReference type="AlphaFoldDB" id="A0A8J8MI63"/>
<dbReference type="Gene3D" id="3.40.640.10">
    <property type="entry name" value="Type I PLP-dependent aspartate aminotransferase-like (Major domain)"/>
    <property type="match status" value="1"/>
</dbReference>
<sequence length="411" mass="45673">METYIQELIAERIGGNQFGKSTVIYKFEKIKRAKAAAVEAHPDMEIIDMGVGEPDAMADRGIVRTLAEEAAKWENRNYADNGVPEFKVAAAKYMESVYGVKGIDGVREVNHAIGSKPALAMMAQAFINPGDVTLMTVPGYPIMGTMTKWLGGEAYNMPLLEENNFLPDLDAIPEDILDRAKLLYLNYPNNPTGAVATIPFFEKVVQLAKKHQLVVVHDAAYAALTFDGYQPLSFLSIEGAKEVGVEIHSLSKAYNMTGWRMAFVVGNEKVVSAFAAVKDNNDSGQFKAIQKACIYALQHTEITEATATKYSRKHDMLVEVLNKLGFKAKKPKGSFYLYVKIPKGVKGGITFETAEDFSQYLIREQLISTVPWDDAGAFVRFSVTFLANGEDEEKKVIDEIYRRLSQVEFIF</sequence>
<dbReference type="PANTHER" id="PTHR42832">
    <property type="entry name" value="AMINO ACID AMINOTRANSFERASE"/>
    <property type="match status" value="1"/>
</dbReference>
<keyword evidence="3 4" id="KW-0808">Transferase</keyword>
<dbReference type="CDD" id="cd00609">
    <property type="entry name" value="AAT_like"/>
    <property type="match status" value="1"/>
</dbReference>